<organism evidence="1 2">
    <name type="scientific">[Clostridium] cellulosi</name>
    <dbReference type="NCBI Taxonomy" id="29343"/>
    <lineage>
        <taxon>Bacteria</taxon>
        <taxon>Bacillati</taxon>
        <taxon>Bacillota</taxon>
        <taxon>Clostridia</taxon>
        <taxon>Eubacteriales</taxon>
        <taxon>Oscillospiraceae</taxon>
        <taxon>Oscillospiraceae incertae sedis</taxon>
    </lineage>
</organism>
<gene>
    <name evidence="1" type="ORF">CCDG5_1598</name>
</gene>
<dbReference type="Proteomes" id="UP000032431">
    <property type="component" value="Chromosome I"/>
</dbReference>
<dbReference type="STRING" id="29343.CCDG5_1598"/>
<dbReference type="OrthoDB" id="1860383at2"/>
<reference evidence="2" key="1">
    <citation type="submission" date="2014-07" db="EMBL/GenBank/DDBJ databases">
        <authorList>
            <person name="Wibberg D."/>
        </authorList>
    </citation>
    <scope>NUCLEOTIDE SEQUENCE [LARGE SCALE GENOMIC DNA]</scope>
    <source>
        <strain evidence="2">DG5</strain>
    </source>
</reference>
<dbReference type="Pfam" id="PF06133">
    <property type="entry name" value="Com_YlbF"/>
    <property type="match status" value="1"/>
</dbReference>
<protein>
    <recommendedName>
        <fullName evidence="3">YlbF family regulator</fullName>
    </recommendedName>
</protein>
<keyword evidence="2" id="KW-1185">Reference proteome</keyword>
<name>A0A078KQI6_9FIRM</name>
<dbReference type="HOGENOM" id="CLU_140243_0_0_9"/>
<dbReference type="Gene3D" id="1.20.1500.10">
    <property type="entry name" value="YheA/YmcA-like"/>
    <property type="match status" value="1"/>
</dbReference>
<dbReference type="KEGG" id="ccel:CCDG5_1598"/>
<dbReference type="PATRIC" id="fig|29343.3.peg.1683"/>
<dbReference type="SUPFAM" id="SSF158622">
    <property type="entry name" value="YheA/YmcA-like"/>
    <property type="match status" value="1"/>
</dbReference>
<evidence type="ECO:0000313" key="2">
    <source>
        <dbReference type="Proteomes" id="UP000032431"/>
    </source>
</evidence>
<dbReference type="InterPro" id="IPR023378">
    <property type="entry name" value="YheA/YmcA-like_dom_sf"/>
</dbReference>
<dbReference type="InterPro" id="IPR010368">
    <property type="entry name" value="Com_YlbF"/>
</dbReference>
<evidence type="ECO:0008006" key="3">
    <source>
        <dbReference type="Google" id="ProtNLM"/>
    </source>
</evidence>
<dbReference type="AlphaFoldDB" id="A0A078KQI6"/>
<dbReference type="EMBL" id="LM995447">
    <property type="protein sequence ID" value="CDZ24708.1"/>
    <property type="molecule type" value="Genomic_DNA"/>
</dbReference>
<accession>A0A078KQI6</accession>
<sequence length="131" mass="14422">MGVIEKARELGEALLADERCIRLQNAKAANDADPELQNLIGEFNLKKFQLNNEFNKKPEEQSKEKIEQYQKELKDIYGKIMATEGMKEYAAAKKDVDELLSHINSIIQMSITGEVDGGGCGGNCSACGGCH</sequence>
<evidence type="ECO:0000313" key="1">
    <source>
        <dbReference type="EMBL" id="CDZ24708.1"/>
    </source>
</evidence>
<proteinExistence type="predicted"/>